<evidence type="ECO:0000313" key="4">
    <source>
        <dbReference type="Proteomes" id="UP000326060"/>
    </source>
</evidence>
<name>A0A5M9ZF67_9BIFI</name>
<sequence>MNATQSGPVNPSDPDGKDPDSLLYAAHKEDTTQKRHSIICIIIVTVLVVALIGGLTTWTLLNKRAADAEEATSAAAAKTVTKPKKQPANQPVKPEKPKTVSEVTMANVDCGSQTTTKWGWTGGALASEVVQCTSSDSSSSYGSDTMEGEYAFGVWTPALDQSTEIRISMLETGEKEYSKPVVAATYGDEPTVFVLYAVKTKAVGTQPETVHLYAHQVDLETGKFSDRIDLRTQEDNLIDYQQGYKFSVIASSEKTVAVAKSWHSDDKFTVNGDNTTRTVNHTQVMGVTRDADTATALQTFKDDVTVKTNQYNKQYLGETSIKVSESSAADIYLVSMRGNDGNDSSSYRLFSIDDNRNVLILPYTYCDPNKKYGCNVDAIRHFASGKYFIEAGGDAERYGVIADAQAGVTSVGSIMNLGESDSISNWDQFHDGSLYFEINGSNDDKRIMVIGIDGKASEILNNGRWARLLLNSGKPKGINYISNLIYAQTTDQQISVDLQGNTVSQDVTALPYTDNGSECDHTAVDWVMWQGDFSSSSSDSSSYSGSSITTVVTRGQAPGDPAPTSDE</sequence>
<feature type="transmembrane region" description="Helical" evidence="2">
    <location>
        <begin position="38"/>
        <end position="61"/>
    </location>
</feature>
<dbReference type="AlphaFoldDB" id="A0A5M9ZF67"/>
<proteinExistence type="predicted"/>
<feature type="region of interest" description="Disordered" evidence="1">
    <location>
        <begin position="76"/>
        <end position="100"/>
    </location>
</feature>
<keyword evidence="2" id="KW-1133">Transmembrane helix</keyword>
<accession>A0A5M9ZF67</accession>
<evidence type="ECO:0000256" key="2">
    <source>
        <dbReference type="SAM" id="Phobius"/>
    </source>
</evidence>
<comment type="caution">
    <text evidence="3">The sequence shown here is derived from an EMBL/GenBank/DDBJ whole genome shotgun (WGS) entry which is preliminary data.</text>
</comment>
<keyword evidence="2" id="KW-0812">Transmembrane</keyword>
<dbReference type="RefSeq" id="WP_150393763.1">
    <property type="nucleotide sequence ID" value="NZ_RZJP01000001.1"/>
</dbReference>
<protein>
    <submittedName>
        <fullName evidence="3">Zinc ribbon domain-containing protein</fullName>
    </submittedName>
</protein>
<feature type="compositionally biased region" description="Low complexity" evidence="1">
    <location>
        <begin position="535"/>
        <end position="547"/>
    </location>
</feature>
<evidence type="ECO:0000313" key="3">
    <source>
        <dbReference type="EMBL" id="KAA8817613.1"/>
    </source>
</evidence>
<evidence type="ECO:0000256" key="1">
    <source>
        <dbReference type="SAM" id="MobiDB-lite"/>
    </source>
</evidence>
<keyword evidence="2" id="KW-0472">Membrane</keyword>
<reference evidence="3 4" key="1">
    <citation type="journal article" date="2019" name="Syst. Appl. Microbiol.">
        <title>Characterization of Bifidobacterium species in feaces of the Egyptian fruit bat: Description of B. vespertilionis sp. nov. and B. rousetti sp. nov.</title>
        <authorList>
            <person name="Modesto M."/>
            <person name="Satti M."/>
            <person name="Watanabe K."/>
            <person name="Puglisi E."/>
            <person name="Morelli L."/>
            <person name="Huang C.-H."/>
            <person name="Liou J.-S."/>
            <person name="Miyashita M."/>
            <person name="Tamura T."/>
            <person name="Saito S."/>
            <person name="Mori K."/>
            <person name="Huang L."/>
            <person name="Sciavilla P."/>
            <person name="Sandri C."/>
            <person name="Spiezio C."/>
            <person name="Vitali F."/>
            <person name="Cavalieri D."/>
            <person name="Perpetuini G."/>
            <person name="Tofalo R."/>
            <person name="Bonetti A."/>
            <person name="Arita M."/>
            <person name="Mattarelli P."/>
        </authorList>
    </citation>
    <scope>NUCLEOTIDE SEQUENCE [LARGE SCALE GENOMIC DNA]</scope>
    <source>
        <strain evidence="3 4">RST27</strain>
    </source>
</reference>
<feature type="region of interest" description="Disordered" evidence="1">
    <location>
        <begin position="1"/>
        <end position="22"/>
    </location>
</feature>
<dbReference type="Proteomes" id="UP000326060">
    <property type="component" value="Unassembled WGS sequence"/>
</dbReference>
<gene>
    <name evidence="3" type="ORF">EMB92_03450</name>
</gene>
<feature type="region of interest" description="Disordered" evidence="1">
    <location>
        <begin position="535"/>
        <end position="567"/>
    </location>
</feature>
<dbReference type="EMBL" id="RZJP01000001">
    <property type="protein sequence ID" value="KAA8817613.1"/>
    <property type="molecule type" value="Genomic_DNA"/>
</dbReference>
<organism evidence="3 4">
    <name type="scientific">Bifidobacterium callitrichos</name>
    <dbReference type="NCBI Taxonomy" id="762209"/>
    <lineage>
        <taxon>Bacteria</taxon>
        <taxon>Bacillati</taxon>
        <taxon>Actinomycetota</taxon>
        <taxon>Actinomycetes</taxon>
        <taxon>Bifidobacteriales</taxon>
        <taxon>Bifidobacteriaceae</taxon>
        <taxon>Bifidobacterium</taxon>
    </lineage>
</organism>